<accession>A0ABW6BDX5</accession>
<comment type="caution">
    <text evidence="1">The sequence shown here is derived from an EMBL/GenBank/DDBJ whole genome shotgun (WGS) entry which is preliminary data.</text>
</comment>
<dbReference type="EMBL" id="JBHUPB010000007">
    <property type="protein sequence ID" value="MFD2967770.1"/>
    <property type="molecule type" value="Genomic_DNA"/>
</dbReference>
<protein>
    <submittedName>
        <fullName evidence="1">DKNYY domain-containing protein</fullName>
    </submittedName>
</protein>
<dbReference type="Proteomes" id="UP001597525">
    <property type="component" value="Unassembled WGS sequence"/>
</dbReference>
<organism evidence="1 2">
    <name type="scientific">Sphingobacterium bambusae</name>
    <dbReference type="NCBI Taxonomy" id="662858"/>
    <lineage>
        <taxon>Bacteria</taxon>
        <taxon>Pseudomonadati</taxon>
        <taxon>Bacteroidota</taxon>
        <taxon>Sphingobacteriia</taxon>
        <taxon>Sphingobacteriales</taxon>
        <taxon>Sphingobacteriaceae</taxon>
        <taxon>Sphingobacterium</taxon>
    </lineage>
</organism>
<dbReference type="InterPro" id="IPR027375">
    <property type="entry name" value="DKNYY"/>
</dbReference>
<reference evidence="2" key="1">
    <citation type="journal article" date="2019" name="Int. J. Syst. Evol. Microbiol.">
        <title>The Global Catalogue of Microorganisms (GCM) 10K type strain sequencing project: providing services to taxonomists for standard genome sequencing and annotation.</title>
        <authorList>
            <consortium name="The Broad Institute Genomics Platform"/>
            <consortium name="The Broad Institute Genome Sequencing Center for Infectious Disease"/>
            <person name="Wu L."/>
            <person name="Ma J."/>
        </authorList>
    </citation>
    <scope>NUCLEOTIDE SEQUENCE [LARGE SCALE GENOMIC DNA]</scope>
    <source>
        <strain evidence="2">KCTC 22814</strain>
    </source>
</reference>
<keyword evidence="2" id="KW-1185">Reference proteome</keyword>
<sequence>MLFGLLACKKQVSTLSDHYYSKGDKLYFIPGGNAFERGSRAMDADIASFAVIEGLYARDKSNIFYQGCPQPMVDLATFRLKNNIPMDKNHVYYSNNLVGVSATCAKQQLTVIPEADPESYEKIDESEGYWAKDKAHYFYLNVPVELDYQTFSIRSRYFAEDSARAYVIASKSLLPLTYRFAKATLLTEHYLLLDRNRLLYYERDRQIGLREMEIFPAKDVEVLHPSTLRVDAQIIYKGRPFGAANVNYKTFEVLEKSSPLHFWAKDAVHVFHNEMQLPDADPSTFEVLHYAVAKDAQHVYVGDRILNDVDAPSFQKAPKTEGLNYDFIDKNGNKYRYRVLDKKPSLIKLP</sequence>
<proteinExistence type="predicted"/>
<name>A0ABW6BDX5_9SPHI</name>
<dbReference type="Pfam" id="PF13644">
    <property type="entry name" value="DKNYY"/>
    <property type="match status" value="2"/>
</dbReference>
<gene>
    <name evidence="1" type="ORF">ACFS7Y_10245</name>
</gene>
<dbReference type="RefSeq" id="WP_320183046.1">
    <property type="nucleotide sequence ID" value="NZ_CP138332.1"/>
</dbReference>
<evidence type="ECO:0000313" key="1">
    <source>
        <dbReference type="EMBL" id="MFD2967770.1"/>
    </source>
</evidence>
<evidence type="ECO:0000313" key="2">
    <source>
        <dbReference type="Proteomes" id="UP001597525"/>
    </source>
</evidence>